<keyword evidence="1" id="KW-0732">Signal</keyword>
<reference evidence="2 3" key="1">
    <citation type="submission" date="2020-08" db="EMBL/GenBank/DDBJ databases">
        <title>Genomic Encyclopedia of Type Strains, Phase IV (KMG-V): Genome sequencing to study the core and pangenomes of soil and plant-associated prokaryotes.</title>
        <authorList>
            <person name="Whitman W."/>
        </authorList>
    </citation>
    <scope>NUCLEOTIDE SEQUENCE [LARGE SCALE GENOMIC DNA]</scope>
    <source>
        <strain evidence="2 3">S3M1</strain>
    </source>
</reference>
<feature type="signal peptide" evidence="1">
    <location>
        <begin position="1"/>
        <end position="19"/>
    </location>
</feature>
<dbReference type="RefSeq" id="WP_183884451.1">
    <property type="nucleotide sequence ID" value="NZ_JACHCE010000009.1"/>
</dbReference>
<dbReference type="EMBL" id="JACHCE010000009">
    <property type="protein sequence ID" value="MBB5638642.1"/>
    <property type="molecule type" value="Genomic_DNA"/>
</dbReference>
<accession>A0A7W8ZRR1</accession>
<proteinExistence type="predicted"/>
<organism evidence="2 3">
    <name type="scientific">Pedobacter cryoconitis</name>
    <dbReference type="NCBI Taxonomy" id="188932"/>
    <lineage>
        <taxon>Bacteria</taxon>
        <taxon>Pseudomonadati</taxon>
        <taxon>Bacteroidota</taxon>
        <taxon>Sphingobacteriia</taxon>
        <taxon>Sphingobacteriales</taxon>
        <taxon>Sphingobacteriaceae</taxon>
        <taxon>Pedobacter</taxon>
    </lineage>
</organism>
<comment type="caution">
    <text evidence="2">The sequence shown here is derived from an EMBL/GenBank/DDBJ whole genome shotgun (WGS) entry which is preliminary data.</text>
</comment>
<dbReference type="AlphaFoldDB" id="A0A7W8ZRR1"/>
<evidence type="ECO:0000313" key="2">
    <source>
        <dbReference type="EMBL" id="MBB5638642.1"/>
    </source>
</evidence>
<evidence type="ECO:0000313" key="3">
    <source>
        <dbReference type="Proteomes" id="UP000537204"/>
    </source>
</evidence>
<dbReference type="Proteomes" id="UP000537204">
    <property type="component" value="Unassembled WGS sequence"/>
</dbReference>
<gene>
    <name evidence="2" type="ORF">HDE68_004574</name>
</gene>
<evidence type="ECO:0000256" key="1">
    <source>
        <dbReference type="SAM" id="SignalP"/>
    </source>
</evidence>
<feature type="chain" id="PRO_5031428541" evidence="1">
    <location>
        <begin position="20"/>
        <end position="410"/>
    </location>
</feature>
<protein>
    <submittedName>
        <fullName evidence="2">Uncharacterized protein</fullName>
    </submittedName>
</protein>
<name>A0A7W8ZRR1_9SPHI</name>
<sequence>MRKLFFLIVLIFLSGKVFSQTVVVTDDATYTTGNASSVLDVKSVLKGFLAPRMTQAQRTAITTPADGLLVYQTDGTKGFYFYNGTAAAWTLFASGSGTGWSTTGNSGTSAITNFLGTTDNVNLKLRTNNIQRVLVDSIGSVGIGLSPIFTASPARERLLVDGGATAANPTTSYNIIAGKGYIDNYLQLNIQNMSPTANASSDLVASNDAATQTTNFVNVGINSSGNTATGIIAGASNAYIYSTGNDFAIGNGTAAKNLLLFTGGTAATNERMRINGTGNVGIGKTPLYKFDVKGRASFDSTVVAPNYSSTLQTLSSGTITWDQTKGATAAVTLTGNSTLTIINATAGMYGLIKVKQDATGSRTLTLPAGSKVINAGAGVVTLTTTANAVDVLSYFYDGTNYFWTIGYNYN</sequence>